<organism evidence="1 2">
    <name type="scientific">Elysia crispata</name>
    <name type="common">lettuce slug</name>
    <dbReference type="NCBI Taxonomy" id="231223"/>
    <lineage>
        <taxon>Eukaryota</taxon>
        <taxon>Metazoa</taxon>
        <taxon>Spiralia</taxon>
        <taxon>Lophotrochozoa</taxon>
        <taxon>Mollusca</taxon>
        <taxon>Gastropoda</taxon>
        <taxon>Heterobranchia</taxon>
        <taxon>Euthyneura</taxon>
        <taxon>Panpulmonata</taxon>
        <taxon>Sacoglossa</taxon>
        <taxon>Placobranchoidea</taxon>
        <taxon>Plakobranchidae</taxon>
        <taxon>Elysia</taxon>
    </lineage>
</organism>
<keyword evidence="2" id="KW-1185">Reference proteome</keyword>
<evidence type="ECO:0000313" key="1">
    <source>
        <dbReference type="EMBL" id="KAK3764714.1"/>
    </source>
</evidence>
<sequence>MCRSGFGQIDRNHNNTFSKKPISHKRLKLRIHRKTCVGSRLKRHAGQKVKVELSHSASVILSTQQNTLQIGQNFGHRETRIHACWLLAENGSAMGLCG</sequence>
<proteinExistence type="predicted"/>
<dbReference type="AlphaFoldDB" id="A0AAE1DBM4"/>
<name>A0AAE1DBM4_9GAST</name>
<accession>A0AAE1DBM4</accession>
<dbReference type="EMBL" id="JAWDGP010004412">
    <property type="protein sequence ID" value="KAK3764714.1"/>
    <property type="molecule type" value="Genomic_DNA"/>
</dbReference>
<gene>
    <name evidence="1" type="ORF">RRG08_042024</name>
</gene>
<protein>
    <submittedName>
        <fullName evidence="1">Uncharacterized protein</fullName>
    </submittedName>
</protein>
<comment type="caution">
    <text evidence="1">The sequence shown here is derived from an EMBL/GenBank/DDBJ whole genome shotgun (WGS) entry which is preliminary data.</text>
</comment>
<reference evidence="1" key="1">
    <citation type="journal article" date="2023" name="G3 (Bethesda)">
        <title>A reference genome for the long-term kleptoplast-retaining sea slug Elysia crispata morphotype clarki.</title>
        <authorList>
            <person name="Eastman K.E."/>
            <person name="Pendleton A.L."/>
            <person name="Shaikh M.A."/>
            <person name="Suttiyut T."/>
            <person name="Ogas R."/>
            <person name="Tomko P."/>
            <person name="Gavelis G."/>
            <person name="Widhalm J.R."/>
            <person name="Wisecaver J.H."/>
        </authorList>
    </citation>
    <scope>NUCLEOTIDE SEQUENCE</scope>
    <source>
        <strain evidence="1">ECLA1</strain>
    </source>
</reference>
<evidence type="ECO:0000313" key="2">
    <source>
        <dbReference type="Proteomes" id="UP001283361"/>
    </source>
</evidence>
<dbReference type="Proteomes" id="UP001283361">
    <property type="component" value="Unassembled WGS sequence"/>
</dbReference>